<name>A0A1W1E4T5_9ZZZZ</name>
<evidence type="ECO:0000313" key="1">
    <source>
        <dbReference type="EMBL" id="SFV88960.1"/>
    </source>
</evidence>
<dbReference type="AlphaFoldDB" id="A0A1W1E4T5"/>
<organism evidence="1">
    <name type="scientific">hydrothermal vent metagenome</name>
    <dbReference type="NCBI Taxonomy" id="652676"/>
    <lineage>
        <taxon>unclassified sequences</taxon>
        <taxon>metagenomes</taxon>
        <taxon>ecological metagenomes</taxon>
    </lineage>
</organism>
<accession>A0A1W1E4T5</accession>
<sequence length="124" mass="14095">MSITLKTGGINDFFTSAKQTAKAIDAGKKIVKKNIVWVDMTDLAKMLKPERAKIITFLRDKKEVSFTELEEKMQRTKVSLNNDLKLLEKYQLVNIYKRPNAGHGVHKVITSMMGTEKIILNAEL</sequence>
<dbReference type="Pfam" id="PF25212">
    <property type="entry name" value="HVO_A0114"/>
    <property type="match status" value="1"/>
</dbReference>
<dbReference type="EMBL" id="FPIA01000107">
    <property type="protein sequence ID" value="SFV88960.1"/>
    <property type="molecule type" value="Genomic_DNA"/>
</dbReference>
<dbReference type="InterPro" id="IPR036388">
    <property type="entry name" value="WH-like_DNA-bd_sf"/>
</dbReference>
<gene>
    <name evidence="1" type="ORF">MNB_SUP05-SYMBIONT-7-16</name>
</gene>
<reference evidence="1" key="1">
    <citation type="submission" date="2016-10" db="EMBL/GenBank/DDBJ databases">
        <authorList>
            <person name="de Groot N.N."/>
        </authorList>
    </citation>
    <scope>NUCLEOTIDE SEQUENCE</scope>
</reference>
<protein>
    <submittedName>
        <fullName evidence="1">Uncharacterized protein</fullName>
    </submittedName>
</protein>
<proteinExistence type="predicted"/>
<dbReference type="InterPro" id="IPR036390">
    <property type="entry name" value="WH_DNA-bd_sf"/>
</dbReference>
<dbReference type="SUPFAM" id="SSF46785">
    <property type="entry name" value="Winged helix' DNA-binding domain"/>
    <property type="match status" value="1"/>
</dbReference>
<dbReference type="Gene3D" id="1.10.10.10">
    <property type="entry name" value="Winged helix-like DNA-binding domain superfamily/Winged helix DNA-binding domain"/>
    <property type="match status" value="1"/>
</dbReference>